<dbReference type="STRING" id="717606.PaecuDRAFT_3301"/>
<accession>E0ICB2</accession>
<feature type="domain" description="Type III secretion system flagellar brake protein YcgR PilZN" evidence="2">
    <location>
        <begin position="5"/>
        <end position="95"/>
    </location>
</feature>
<dbReference type="Proteomes" id="UP000005387">
    <property type="component" value="Unassembled WGS sequence"/>
</dbReference>
<evidence type="ECO:0000313" key="3">
    <source>
        <dbReference type="EMBL" id="EFM09798.1"/>
    </source>
</evidence>
<evidence type="ECO:0000259" key="1">
    <source>
        <dbReference type="Pfam" id="PF07238"/>
    </source>
</evidence>
<dbReference type="Pfam" id="PF07238">
    <property type="entry name" value="PilZ"/>
    <property type="match status" value="1"/>
</dbReference>
<name>E0ICB2_9BACL</name>
<dbReference type="InterPro" id="IPR009875">
    <property type="entry name" value="PilZ_domain"/>
</dbReference>
<organism evidence="3 4">
    <name type="scientific">Paenibacillus curdlanolyticus YK9</name>
    <dbReference type="NCBI Taxonomy" id="717606"/>
    <lineage>
        <taxon>Bacteria</taxon>
        <taxon>Bacillati</taxon>
        <taxon>Bacillota</taxon>
        <taxon>Bacilli</taxon>
        <taxon>Bacillales</taxon>
        <taxon>Paenibacillaceae</taxon>
        <taxon>Paenibacillus</taxon>
    </lineage>
</organism>
<dbReference type="AlphaFoldDB" id="E0ICB2"/>
<dbReference type="Gene3D" id="2.40.10.220">
    <property type="entry name" value="predicted glycosyltransferase like domains"/>
    <property type="match status" value="1"/>
</dbReference>
<feature type="domain" description="PilZ" evidence="1">
    <location>
        <begin position="104"/>
        <end position="211"/>
    </location>
</feature>
<dbReference type="SUPFAM" id="SSF141371">
    <property type="entry name" value="PilZ domain-like"/>
    <property type="match status" value="1"/>
</dbReference>
<sequence length="219" mass="25236">MLPIINQILHIQIASSVEAAEEPKFEYKSRIADDRGDNLFIELPLHEATGHYKRLLLGDELSILFITENGVKHYFNTHVTGFEEDSIKLIRIQKPEPQAITRTQRRHYLRVAAELEVAVLTSNGDRFTTLTDDVGGGGISFICEGSWQLEQGCSIQCWLLLPYKNGTIDHASFKAEIVRANQLTTGRSHVMTKYVDMPDFERQKIIRYCFERQLEFRHR</sequence>
<keyword evidence="4" id="KW-1185">Reference proteome</keyword>
<dbReference type="OrthoDB" id="1951449at2"/>
<evidence type="ECO:0000259" key="2">
    <source>
        <dbReference type="Pfam" id="PF12945"/>
    </source>
</evidence>
<gene>
    <name evidence="3" type="ORF">PaecuDRAFT_3301</name>
</gene>
<dbReference type="InterPro" id="IPR009926">
    <property type="entry name" value="T3SS_YcgR_PilZN"/>
</dbReference>
<dbReference type="Pfam" id="PF12945">
    <property type="entry name" value="PilZNR"/>
    <property type="match status" value="1"/>
</dbReference>
<dbReference type="GO" id="GO:0035438">
    <property type="term" value="F:cyclic-di-GMP binding"/>
    <property type="evidence" value="ECO:0007669"/>
    <property type="project" value="InterPro"/>
</dbReference>
<dbReference type="RefSeq" id="WP_006039289.1">
    <property type="nucleotide sequence ID" value="NZ_AEDD01000009.1"/>
</dbReference>
<dbReference type="EMBL" id="AEDD01000009">
    <property type="protein sequence ID" value="EFM09798.1"/>
    <property type="molecule type" value="Genomic_DNA"/>
</dbReference>
<evidence type="ECO:0000313" key="4">
    <source>
        <dbReference type="Proteomes" id="UP000005387"/>
    </source>
</evidence>
<dbReference type="eggNOG" id="COG5581">
    <property type="taxonomic scope" value="Bacteria"/>
</dbReference>
<proteinExistence type="predicted"/>
<protein>
    <submittedName>
        <fullName evidence="3">Type IV pilus assembly PilZ</fullName>
    </submittedName>
</protein>
<reference evidence="3 4" key="1">
    <citation type="submission" date="2010-07" db="EMBL/GenBank/DDBJ databases">
        <title>The draft genome of Paenibacillus curdlanolyticus YK9.</title>
        <authorList>
            <consortium name="US DOE Joint Genome Institute (JGI-PGF)"/>
            <person name="Lucas S."/>
            <person name="Copeland A."/>
            <person name="Lapidus A."/>
            <person name="Cheng J.-F."/>
            <person name="Bruce D."/>
            <person name="Goodwin L."/>
            <person name="Pitluck S."/>
            <person name="Land M.L."/>
            <person name="Hauser L."/>
            <person name="Chang Y.-J."/>
            <person name="Jeffries C."/>
            <person name="Anderson I.J."/>
            <person name="Johnson E."/>
            <person name="Loganathan U."/>
            <person name="Mulhopadhyay B."/>
            <person name="Kyrpides N."/>
            <person name="Woyke T.J."/>
        </authorList>
    </citation>
    <scope>NUCLEOTIDE SEQUENCE [LARGE SCALE GENOMIC DNA]</scope>
    <source>
        <strain evidence="3 4">YK9</strain>
    </source>
</reference>